<evidence type="ECO:0000313" key="1">
    <source>
        <dbReference type="EMBL" id="KAK8990200.1"/>
    </source>
</evidence>
<organism evidence="1 2">
    <name type="scientific">Hibiscus sabdariffa</name>
    <name type="common">roselle</name>
    <dbReference type="NCBI Taxonomy" id="183260"/>
    <lineage>
        <taxon>Eukaryota</taxon>
        <taxon>Viridiplantae</taxon>
        <taxon>Streptophyta</taxon>
        <taxon>Embryophyta</taxon>
        <taxon>Tracheophyta</taxon>
        <taxon>Spermatophyta</taxon>
        <taxon>Magnoliopsida</taxon>
        <taxon>eudicotyledons</taxon>
        <taxon>Gunneridae</taxon>
        <taxon>Pentapetalae</taxon>
        <taxon>rosids</taxon>
        <taxon>malvids</taxon>
        <taxon>Malvales</taxon>
        <taxon>Malvaceae</taxon>
        <taxon>Malvoideae</taxon>
        <taxon>Hibiscus</taxon>
    </lineage>
</organism>
<comment type="caution">
    <text evidence="1">The sequence shown here is derived from an EMBL/GenBank/DDBJ whole genome shotgun (WGS) entry which is preliminary data.</text>
</comment>
<sequence>MKALNLPRCLLQRWTLIENLWQLQTDVLMSGIGLCGTVDPKHKNNGSYASKVVASTITNQGDGSISSLMDKEMLVAQRRRRPVPVDRFIKHVSKAESVSRFVVLENEGRQQLPQ</sequence>
<gene>
    <name evidence="1" type="ORF">V6N11_008908</name>
</gene>
<protein>
    <submittedName>
        <fullName evidence="1">Uncharacterized protein</fullName>
    </submittedName>
</protein>
<dbReference type="Proteomes" id="UP001396334">
    <property type="component" value="Unassembled WGS sequence"/>
</dbReference>
<proteinExistence type="predicted"/>
<dbReference type="EMBL" id="JBBPBN010000054">
    <property type="protein sequence ID" value="KAK8990200.1"/>
    <property type="molecule type" value="Genomic_DNA"/>
</dbReference>
<keyword evidence="2" id="KW-1185">Reference proteome</keyword>
<accession>A0ABR2PP27</accession>
<reference evidence="1 2" key="1">
    <citation type="journal article" date="2024" name="G3 (Bethesda)">
        <title>Genome assembly of Hibiscus sabdariffa L. provides insights into metabolisms of medicinal natural products.</title>
        <authorList>
            <person name="Kim T."/>
        </authorList>
    </citation>
    <scope>NUCLEOTIDE SEQUENCE [LARGE SCALE GENOMIC DNA]</scope>
    <source>
        <strain evidence="1">TK-2024</strain>
        <tissue evidence="1">Old leaves</tissue>
    </source>
</reference>
<evidence type="ECO:0000313" key="2">
    <source>
        <dbReference type="Proteomes" id="UP001396334"/>
    </source>
</evidence>
<name>A0ABR2PP27_9ROSI</name>